<feature type="domain" description="Two component regulator three Y" evidence="3">
    <location>
        <begin position="653"/>
        <end position="708"/>
    </location>
</feature>
<dbReference type="InterPro" id="IPR011047">
    <property type="entry name" value="Quinoprotein_ADH-like_sf"/>
</dbReference>
<dbReference type="InterPro" id="IPR010559">
    <property type="entry name" value="Sig_transdc_His_kin_internal"/>
</dbReference>
<dbReference type="PANTHER" id="PTHR34220">
    <property type="entry name" value="SENSOR HISTIDINE KINASE YPDA"/>
    <property type="match status" value="1"/>
</dbReference>
<dbReference type="SUPFAM" id="SSF63829">
    <property type="entry name" value="Calcium-dependent phosphotriesterase"/>
    <property type="match status" value="1"/>
</dbReference>
<keyword evidence="1" id="KW-0472">Membrane</keyword>
<proteinExistence type="predicted"/>
<evidence type="ECO:0000313" key="5">
    <source>
        <dbReference type="Proteomes" id="UP000183129"/>
    </source>
</evidence>
<dbReference type="SUPFAM" id="SSF50998">
    <property type="entry name" value="Quinoprotein alcohol dehydrogenase-like"/>
    <property type="match status" value="1"/>
</dbReference>
<dbReference type="InterPro" id="IPR011110">
    <property type="entry name" value="Reg_prop"/>
</dbReference>
<dbReference type="Pfam" id="PF07495">
    <property type="entry name" value="Y_Y_Y"/>
    <property type="match status" value="1"/>
</dbReference>
<dbReference type="Gene3D" id="2.60.40.10">
    <property type="entry name" value="Immunoglobulins"/>
    <property type="match status" value="1"/>
</dbReference>
<dbReference type="AlphaFoldDB" id="A0A1I2DZ88"/>
<evidence type="ECO:0000259" key="2">
    <source>
        <dbReference type="Pfam" id="PF06580"/>
    </source>
</evidence>
<dbReference type="EMBL" id="FONS01000003">
    <property type="protein sequence ID" value="SFE85270.1"/>
    <property type="molecule type" value="Genomic_DNA"/>
</dbReference>
<dbReference type="STRING" id="34086.SAMN04488084_102277"/>
<reference evidence="4 5" key="1">
    <citation type="submission" date="2016-10" db="EMBL/GenBank/DDBJ databases">
        <authorList>
            <person name="de Groot N.N."/>
        </authorList>
    </citation>
    <scope>NUCLEOTIDE SEQUENCE [LARGE SCALE GENOMIC DNA]</scope>
    <source>
        <strain evidence="4 5">ATCC 51969</strain>
    </source>
</reference>
<dbReference type="Gene3D" id="2.130.10.10">
    <property type="entry name" value="YVTN repeat-like/Quinoprotein amine dehydrogenase"/>
    <property type="match status" value="3"/>
</dbReference>
<protein>
    <submittedName>
        <fullName evidence="4">Two component regulator propeller</fullName>
    </submittedName>
</protein>
<feature type="domain" description="Signal transduction histidine kinase internal region" evidence="2">
    <location>
        <begin position="760"/>
        <end position="839"/>
    </location>
</feature>
<dbReference type="GO" id="GO:0000155">
    <property type="term" value="F:phosphorelay sensor kinase activity"/>
    <property type="evidence" value="ECO:0007669"/>
    <property type="project" value="InterPro"/>
</dbReference>
<accession>A0A1I2DZ88</accession>
<dbReference type="InterPro" id="IPR050640">
    <property type="entry name" value="Bact_2-comp_sensor_kinase"/>
</dbReference>
<keyword evidence="1" id="KW-1133">Transmembrane helix</keyword>
<feature type="transmembrane region" description="Helical" evidence="1">
    <location>
        <begin position="717"/>
        <end position="738"/>
    </location>
</feature>
<dbReference type="Pfam" id="PF07494">
    <property type="entry name" value="Reg_prop"/>
    <property type="match status" value="1"/>
</dbReference>
<dbReference type="Proteomes" id="UP000183129">
    <property type="component" value="Unassembled WGS sequence"/>
</dbReference>
<name>A0A1I2DZ88_9SPHI</name>
<keyword evidence="1" id="KW-0812">Transmembrane</keyword>
<evidence type="ECO:0000256" key="1">
    <source>
        <dbReference type="SAM" id="Phobius"/>
    </source>
</evidence>
<evidence type="ECO:0000259" key="3">
    <source>
        <dbReference type="Pfam" id="PF07495"/>
    </source>
</evidence>
<dbReference type="PANTHER" id="PTHR34220:SF7">
    <property type="entry name" value="SENSOR HISTIDINE KINASE YPDA"/>
    <property type="match status" value="1"/>
</dbReference>
<organism evidence="4 5">
    <name type="scientific">Pedobacter antarcticus</name>
    <dbReference type="NCBI Taxonomy" id="34086"/>
    <lineage>
        <taxon>Bacteria</taxon>
        <taxon>Pseudomonadati</taxon>
        <taxon>Bacteroidota</taxon>
        <taxon>Sphingobacteriia</taxon>
        <taxon>Sphingobacteriales</taxon>
        <taxon>Sphingobacteriaceae</taxon>
        <taxon>Pedobacter</taxon>
    </lineage>
</organism>
<sequence>MQQITAQHTYIKHYSTADGLPSNNCYFTLQDSKGYIWAATDAGVSRFDGKVFETFSIEDGLPDNQIIRLNEDSSGKIWFSALNGQLSYFYKGRIYNEQNNKLLKKLRFTGVVISFYEDRKGHLWFGTNKNLLVRWDGKTVKRFSSADPKSQFINTVVYEDKSGIVWAASSHCLRYFDGKTFHKSKQHLRAVSYKTAASNADHTMLFLDYRGLNFVDGDKQQLTLRIDRSLIADNAGYFYAENGNELWLANRSGVYHLESDGTKTHYLPQVTTSQVIKDNKENMWFTTNNGLYMLPKKSRRIYMLDSHQGLSQNTIKSLASDNSNRIWMGMENGIINLLDRPAFGLRHFTLQDHEKYSSIKELKLNSARDAMVFSAEFGIGKIPLKGSASEQMAGIVQNNNTNVGLKSFTIGPDHQIAMAMSSGVLVLQKPGTNFSFSSADYIQGKNFFAGRAYRVYYGKNNELWFSNLQGLSQIKDGKLIRHYLNHPLLTKRINDIAQLADGTIVLATDGYGMLFYQNGKLSRQLTRLNGLANNICKKLSVRDGYIWVITNNGINRIEEGGSHRIESFEYTNSLLSNDVNDMLIEKDTVWFATNRGLVYFANTPFDKTRETPKVLISSISSKNKELTPDSTGFVLKPGDNSISFYFSALDFQNSNILYRYRLKTSNPWTETKSRRLEISSLEPGNYQFELSAKTGNSAWSTPTVVTFTQEEHFWQSFWFMALLLLLASFSFYKIAVYVTRQQKNKEQQQLVLKNRILMLEQQALQAMMNPHFVFNVMNSIQHYINTKDTSSANKILTGFARLIRKNLDICTRSFISLEEELEYLGLYLSLEKKRFGDKFNYTLKIDPEIDQDDTRIPSMILQPYIENAIWHGLMPKENGGKIEIIMSRRDPVHLLIEIIDDGIGIDNSLQQKRGSHQSKGMVLTQERINLINQIEANPIQIEIRQNGISGTIVSVLLPN</sequence>
<dbReference type="InterPro" id="IPR013783">
    <property type="entry name" value="Ig-like_fold"/>
</dbReference>
<dbReference type="SUPFAM" id="SSF55874">
    <property type="entry name" value="ATPase domain of HSP90 chaperone/DNA topoisomerase II/histidine kinase"/>
    <property type="match status" value="1"/>
</dbReference>
<dbReference type="Pfam" id="PF06580">
    <property type="entry name" value="His_kinase"/>
    <property type="match status" value="1"/>
</dbReference>
<dbReference type="InterPro" id="IPR036890">
    <property type="entry name" value="HATPase_C_sf"/>
</dbReference>
<dbReference type="GO" id="GO:0016020">
    <property type="term" value="C:membrane"/>
    <property type="evidence" value="ECO:0007669"/>
    <property type="project" value="InterPro"/>
</dbReference>
<dbReference type="InterPro" id="IPR015943">
    <property type="entry name" value="WD40/YVTN_repeat-like_dom_sf"/>
</dbReference>
<dbReference type="InterPro" id="IPR011123">
    <property type="entry name" value="Y_Y_Y"/>
</dbReference>
<evidence type="ECO:0000313" key="4">
    <source>
        <dbReference type="EMBL" id="SFE85270.1"/>
    </source>
</evidence>
<dbReference type="Gene3D" id="3.30.565.10">
    <property type="entry name" value="Histidine kinase-like ATPase, C-terminal domain"/>
    <property type="match status" value="1"/>
</dbReference>
<gene>
    <name evidence="4" type="ORF">SAMN03003324_01530</name>
</gene>